<proteinExistence type="predicted"/>
<evidence type="ECO:0000313" key="1">
    <source>
        <dbReference type="EMBL" id="HHI96594.1"/>
    </source>
</evidence>
<name>A0A7V5NYJ4_9BACT</name>
<dbReference type="EMBL" id="DROK01000056">
    <property type="protein sequence ID" value="HHI96594.1"/>
    <property type="molecule type" value="Genomic_DNA"/>
</dbReference>
<gene>
    <name evidence="1" type="ORF">ENJ96_01945</name>
</gene>
<reference evidence="1" key="1">
    <citation type="journal article" date="2020" name="mSystems">
        <title>Genome- and Community-Level Interaction Insights into Carbon Utilization and Element Cycling Functions of Hydrothermarchaeota in Hydrothermal Sediment.</title>
        <authorList>
            <person name="Zhou Z."/>
            <person name="Liu Y."/>
            <person name="Xu W."/>
            <person name="Pan J."/>
            <person name="Luo Z.H."/>
            <person name="Li M."/>
        </authorList>
    </citation>
    <scope>NUCLEOTIDE SEQUENCE [LARGE SCALE GENOMIC DNA]</scope>
    <source>
        <strain evidence="1">HyVt-533</strain>
    </source>
</reference>
<evidence type="ECO:0008006" key="2">
    <source>
        <dbReference type="Google" id="ProtNLM"/>
    </source>
</evidence>
<dbReference type="Proteomes" id="UP000886101">
    <property type="component" value="Unassembled WGS sequence"/>
</dbReference>
<comment type="caution">
    <text evidence="1">The sequence shown here is derived from an EMBL/GenBank/DDBJ whole genome shotgun (WGS) entry which is preliminary data.</text>
</comment>
<sequence>MWVFLGLSLIFFFFATGGCAYAFGPGVHLELALKFLEKTAAFEGLLGLCFLYGNLVPDYFLSSGTLKKLFHNEETHLKLLTRAQSPGERAFVAGFGAHLKADKVAHERLVPALKRRLELPERLIHYYLEWTLERNRASKWYLLRGLLLWPAHQELDRFLIKALALDRYLFLTRKWVSLTSYRVFKIRRRRAPTNLALLFERCFQSAETRCLAEMATLIETPSGENRCG</sequence>
<organism evidence="1">
    <name type="scientific">Thermodesulfatator atlanticus</name>
    <dbReference type="NCBI Taxonomy" id="501497"/>
    <lineage>
        <taxon>Bacteria</taxon>
        <taxon>Pseudomonadati</taxon>
        <taxon>Thermodesulfobacteriota</taxon>
        <taxon>Thermodesulfobacteria</taxon>
        <taxon>Thermodesulfobacteriales</taxon>
        <taxon>Thermodesulfatatoraceae</taxon>
        <taxon>Thermodesulfatator</taxon>
    </lineage>
</organism>
<protein>
    <recommendedName>
        <fullName evidence="2">Phospholipase C/D domain-containing protein</fullName>
    </recommendedName>
</protein>
<dbReference type="AlphaFoldDB" id="A0A7V5NYJ4"/>
<accession>A0A7V5NYJ4</accession>